<keyword evidence="7" id="KW-0653">Protein transport</keyword>
<evidence type="ECO:0000259" key="14">
    <source>
        <dbReference type="Pfam" id="PF21687"/>
    </source>
</evidence>
<keyword evidence="16" id="KW-1185">Reference proteome</keyword>
<keyword evidence="4 10" id="KW-1003">Cell membrane</keyword>
<evidence type="ECO:0000256" key="3">
    <source>
        <dbReference type="ARBA" id="ARBA00022448"/>
    </source>
</evidence>
<evidence type="ECO:0000259" key="13">
    <source>
        <dbReference type="Pfam" id="PF03934"/>
    </source>
</evidence>
<reference evidence="15 16" key="1">
    <citation type="submission" date="2019-06" db="EMBL/GenBank/DDBJ databases">
        <title>Draft genome of Aliikangiella marina GYP-15.</title>
        <authorList>
            <person name="Wang G."/>
        </authorList>
    </citation>
    <scope>NUCLEOTIDE SEQUENCE [LARGE SCALE GENOMIC DNA]</scope>
    <source>
        <strain evidence="15 16">GYP-15</strain>
    </source>
</reference>
<dbReference type="RefSeq" id="WP_142942632.1">
    <property type="nucleotide sequence ID" value="NZ_VIKR01000003.1"/>
</dbReference>
<dbReference type="EMBL" id="VIKR01000003">
    <property type="protein sequence ID" value="TQV73925.1"/>
    <property type="molecule type" value="Genomic_DNA"/>
</dbReference>
<comment type="subcellular location">
    <subcellularLocation>
        <location evidence="1 10">Cell inner membrane</location>
    </subcellularLocation>
</comment>
<proteinExistence type="inferred from homology"/>
<name>A0A545T9P1_9GAMM</name>
<dbReference type="InterPro" id="IPR005628">
    <property type="entry name" value="GspK"/>
</dbReference>
<comment type="similarity">
    <text evidence="2 10">Belongs to the GSP K family.</text>
</comment>
<dbReference type="PIRSF" id="PIRSF002786">
    <property type="entry name" value="XcpX"/>
    <property type="match status" value="1"/>
</dbReference>
<gene>
    <name evidence="15" type="ORF">FLL45_13765</name>
</gene>
<evidence type="ECO:0000256" key="2">
    <source>
        <dbReference type="ARBA" id="ARBA00007246"/>
    </source>
</evidence>
<feature type="domain" description="T2SS protein K second SAM-like" evidence="13">
    <location>
        <begin position="245"/>
        <end position="311"/>
    </location>
</feature>
<keyword evidence="9 10" id="KW-0472">Membrane</keyword>
<keyword evidence="6 12" id="KW-0812">Transmembrane</keyword>
<evidence type="ECO:0000256" key="9">
    <source>
        <dbReference type="ARBA" id="ARBA00023136"/>
    </source>
</evidence>
<dbReference type="InterPro" id="IPR049179">
    <property type="entry name" value="T2SSK_SAM-like_2nd"/>
</dbReference>
<evidence type="ECO:0000256" key="10">
    <source>
        <dbReference type="PIRNR" id="PIRNR002786"/>
    </source>
</evidence>
<dbReference type="AlphaFoldDB" id="A0A545T9P1"/>
<sequence length="353" mass="39304">MNSLSSPHKQSGTVLITVVLIAAFVIVLVVESIKTVRYQKQLSNNLINRDQAYSYLMGMEELAKILLKRAFDATDEDTVHLNQPWAQQEITFPIDGGVMTATIKDMQSCFNLNSITKPGKQENENSNGRGGGLIPNPSPSPGKGQETPGQESLGVIIDNTLENTEIQSDELTISLFDWIDDDIEPFDHRGAEDDYYLVMEPPYRAPNAPIAHISELVTVKGFSNKALTQLKPFICVLPEPEVDQINVNTVEEDNALVIYSIVKSQNIKLENVQQALRARPENGYEEVRDFIDELSGSANAVSQSNRERLSVTSDFFEVSSKAEIGGTRVAMKTLFQRDGNNNFKIVSRYFGRE</sequence>
<evidence type="ECO:0000256" key="6">
    <source>
        <dbReference type="ARBA" id="ARBA00022692"/>
    </source>
</evidence>
<dbReference type="Proteomes" id="UP000317839">
    <property type="component" value="Unassembled WGS sequence"/>
</dbReference>
<accession>A0A545T9P1</accession>
<evidence type="ECO:0000256" key="11">
    <source>
        <dbReference type="SAM" id="MobiDB-lite"/>
    </source>
</evidence>
<feature type="domain" description="T2SS protein K first SAM-like" evidence="14">
    <location>
        <begin position="108"/>
        <end position="239"/>
    </location>
</feature>
<evidence type="ECO:0000256" key="12">
    <source>
        <dbReference type="SAM" id="Phobius"/>
    </source>
</evidence>
<protein>
    <recommendedName>
        <fullName evidence="10">Type II secretion system protein K</fullName>
    </recommendedName>
</protein>
<dbReference type="PANTHER" id="PTHR38831">
    <property type="entry name" value="TYPE II SECRETION SYSTEM PROTEIN K"/>
    <property type="match status" value="1"/>
</dbReference>
<dbReference type="NCBIfam" id="NF037980">
    <property type="entry name" value="T2SS_GspK"/>
    <property type="match status" value="1"/>
</dbReference>
<keyword evidence="8 12" id="KW-1133">Transmembrane helix</keyword>
<dbReference type="GO" id="GO:0009306">
    <property type="term" value="P:protein secretion"/>
    <property type="evidence" value="ECO:0007669"/>
    <property type="project" value="InterPro"/>
</dbReference>
<feature type="region of interest" description="Disordered" evidence="11">
    <location>
        <begin position="114"/>
        <end position="150"/>
    </location>
</feature>
<keyword evidence="5 10" id="KW-0997">Cell inner membrane</keyword>
<feature type="transmembrane region" description="Helical" evidence="12">
    <location>
        <begin position="12"/>
        <end position="30"/>
    </location>
</feature>
<dbReference type="SUPFAM" id="SSF158544">
    <property type="entry name" value="GspK insert domain-like"/>
    <property type="match status" value="2"/>
</dbReference>
<dbReference type="InterPro" id="IPR045584">
    <property type="entry name" value="Pilin-like"/>
</dbReference>
<evidence type="ECO:0000256" key="8">
    <source>
        <dbReference type="ARBA" id="ARBA00022989"/>
    </source>
</evidence>
<dbReference type="Gene3D" id="3.30.1300.30">
    <property type="entry name" value="GSPII I/J protein-like"/>
    <property type="match status" value="1"/>
</dbReference>
<organism evidence="15 16">
    <name type="scientific">Aliikangiella marina</name>
    <dbReference type="NCBI Taxonomy" id="1712262"/>
    <lineage>
        <taxon>Bacteria</taxon>
        <taxon>Pseudomonadati</taxon>
        <taxon>Pseudomonadota</taxon>
        <taxon>Gammaproteobacteria</taxon>
        <taxon>Oceanospirillales</taxon>
        <taxon>Pleioneaceae</taxon>
        <taxon>Aliikangiella</taxon>
    </lineage>
</organism>
<dbReference type="InterPro" id="IPR049031">
    <property type="entry name" value="T2SSK_SAM-like_1st"/>
</dbReference>
<dbReference type="Pfam" id="PF21687">
    <property type="entry name" value="T2SSK_1st"/>
    <property type="match status" value="1"/>
</dbReference>
<evidence type="ECO:0000313" key="15">
    <source>
        <dbReference type="EMBL" id="TQV73925.1"/>
    </source>
</evidence>
<comment type="caution">
    <text evidence="15">The sequence shown here is derived from an EMBL/GenBank/DDBJ whole genome shotgun (WGS) entry which is preliminary data.</text>
</comment>
<dbReference type="GO" id="GO:0005886">
    <property type="term" value="C:plasma membrane"/>
    <property type="evidence" value="ECO:0007669"/>
    <property type="project" value="UniProtKB-SubCell"/>
</dbReference>
<evidence type="ECO:0000256" key="1">
    <source>
        <dbReference type="ARBA" id="ARBA00004533"/>
    </source>
</evidence>
<dbReference type="SUPFAM" id="SSF54523">
    <property type="entry name" value="Pili subunits"/>
    <property type="match status" value="1"/>
</dbReference>
<evidence type="ECO:0000313" key="16">
    <source>
        <dbReference type="Proteomes" id="UP000317839"/>
    </source>
</evidence>
<evidence type="ECO:0000256" key="7">
    <source>
        <dbReference type="ARBA" id="ARBA00022927"/>
    </source>
</evidence>
<dbReference type="PANTHER" id="PTHR38831:SF1">
    <property type="entry name" value="TYPE II SECRETION SYSTEM PROTEIN K-RELATED"/>
    <property type="match status" value="1"/>
</dbReference>
<dbReference type="Pfam" id="PF03934">
    <property type="entry name" value="T2SSK"/>
    <property type="match status" value="1"/>
</dbReference>
<dbReference type="Gene3D" id="1.10.40.60">
    <property type="entry name" value="EpsJ-like"/>
    <property type="match status" value="2"/>
</dbReference>
<keyword evidence="3 10" id="KW-0813">Transport</keyword>
<dbReference type="OrthoDB" id="9788973at2"/>
<evidence type="ECO:0000256" key="4">
    <source>
        <dbReference type="ARBA" id="ARBA00022475"/>
    </source>
</evidence>
<dbReference type="InterPro" id="IPR038072">
    <property type="entry name" value="GspK_central_sf"/>
</dbReference>
<evidence type="ECO:0000256" key="5">
    <source>
        <dbReference type="ARBA" id="ARBA00022519"/>
    </source>
</evidence>